<proteinExistence type="predicted"/>
<evidence type="ECO:0000313" key="2">
    <source>
        <dbReference type="EMBL" id="TGE36387.1"/>
    </source>
</evidence>
<name>A0A4Z0R321_9FIRM</name>
<gene>
    <name evidence="2" type="ORF">E4K67_20905</name>
</gene>
<evidence type="ECO:0000259" key="1">
    <source>
        <dbReference type="SMART" id="SM00849"/>
    </source>
</evidence>
<comment type="caution">
    <text evidence="2">The sequence shown here is derived from an EMBL/GenBank/DDBJ whole genome shotgun (WGS) entry which is preliminary data.</text>
</comment>
<feature type="domain" description="Metallo-beta-lactamase" evidence="1">
    <location>
        <begin position="24"/>
        <end position="234"/>
    </location>
</feature>
<dbReference type="GO" id="GO:0016787">
    <property type="term" value="F:hydrolase activity"/>
    <property type="evidence" value="ECO:0007669"/>
    <property type="project" value="UniProtKB-KW"/>
</dbReference>
<dbReference type="RefSeq" id="WP_135550254.1">
    <property type="nucleotide sequence ID" value="NZ_SPQQ01000008.1"/>
</dbReference>
<accession>A0A4Z0R321</accession>
<organism evidence="2 3">
    <name type="scientific">Desulfosporosinus fructosivorans</name>
    <dbReference type="NCBI Taxonomy" id="2018669"/>
    <lineage>
        <taxon>Bacteria</taxon>
        <taxon>Bacillati</taxon>
        <taxon>Bacillota</taxon>
        <taxon>Clostridia</taxon>
        <taxon>Eubacteriales</taxon>
        <taxon>Desulfitobacteriaceae</taxon>
        <taxon>Desulfosporosinus</taxon>
    </lineage>
</organism>
<dbReference type="InterPro" id="IPR036866">
    <property type="entry name" value="RibonucZ/Hydroxyglut_hydro"/>
</dbReference>
<sequence length="300" mass="33535">MLEITEVGQNVHLLKVQVPINVESVNLYLIDGQVPTLIDAGTNTPNVIEAVNEGMKHMGMKRLEQVIITHWHVDHAGAAASFSKKGARILVGSRDYQEWASFVGGEGFSQFYRWATEEWKVPVKEISNMLKIYKEFHMLTALPDKVELIEPGQTVLAGDDSLLAISTPGHTAGHLSFYNEKDRILYSGDMLLPNEIPYPGIWQEGDRAVSGMSSYLKSLDVVEALEALTYLPAHGEPSDDPVARCQEVREQLYLQLDQYHSAETVYLSASNVGSQKIHPGVLFLKLHYAYGWEQLKKRVG</sequence>
<keyword evidence="2" id="KW-0378">Hydrolase</keyword>
<dbReference type="SUPFAM" id="SSF56281">
    <property type="entry name" value="Metallo-hydrolase/oxidoreductase"/>
    <property type="match status" value="1"/>
</dbReference>
<evidence type="ECO:0000313" key="3">
    <source>
        <dbReference type="Proteomes" id="UP000298460"/>
    </source>
</evidence>
<protein>
    <submittedName>
        <fullName evidence="2">MBL fold metallo-hydrolase</fullName>
    </submittedName>
</protein>
<dbReference type="InterPro" id="IPR001279">
    <property type="entry name" value="Metallo-B-lactamas"/>
</dbReference>
<dbReference type="Pfam" id="PF00753">
    <property type="entry name" value="Lactamase_B"/>
    <property type="match status" value="1"/>
</dbReference>
<reference evidence="2 3" key="1">
    <citation type="submission" date="2019-03" db="EMBL/GenBank/DDBJ databases">
        <title>Draft Genome Sequence of Desulfosporosinus fructosivorans Strain 63.6F, Isolated from Marine Sediment in the Baltic Sea.</title>
        <authorList>
            <person name="Hausmann B."/>
            <person name="Vandieken V."/>
            <person name="Pjevac P."/>
            <person name="Schreck K."/>
            <person name="Herbold C.W."/>
            <person name="Loy A."/>
        </authorList>
    </citation>
    <scope>NUCLEOTIDE SEQUENCE [LARGE SCALE GENOMIC DNA]</scope>
    <source>
        <strain evidence="2 3">63.6F</strain>
    </source>
</reference>
<keyword evidence="3" id="KW-1185">Reference proteome</keyword>
<dbReference type="InterPro" id="IPR050662">
    <property type="entry name" value="Sec-metab_biosynth-thioest"/>
</dbReference>
<dbReference type="PANTHER" id="PTHR23131">
    <property type="entry name" value="ENDORIBONUCLEASE LACTB2"/>
    <property type="match status" value="1"/>
</dbReference>
<dbReference type="EMBL" id="SPQQ01000008">
    <property type="protein sequence ID" value="TGE36387.1"/>
    <property type="molecule type" value="Genomic_DNA"/>
</dbReference>
<dbReference type="AlphaFoldDB" id="A0A4Z0R321"/>
<dbReference type="OrthoDB" id="9761531at2"/>
<dbReference type="Proteomes" id="UP000298460">
    <property type="component" value="Unassembled WGS sequence"/>
</dbReference>
<dbReference type="SMART" id="SM00849">
    <property type="entry name" value="Lactamase_B"/>
    <property type="match status" value="1"/>
</dbReference>
<dbReference type="PANTHER" id="PTHR23131:SF4">
    <property type="entry name" value="METALLO-BETA-LACTAMASE SUPERFAMILY POTEIN"/>
    <property type="match status" value="1"/>
</dbReference>
<dbReference type="Gene3D" id="3.60.15.10">
    <property type="entry name" value="Ribonuclease Z/Hydroxyacylglutathione hydrolase-like"/>
    <property type="match status" value="1"/>
</dbReference>